<reference evidence="1" key="1">
    <citation type="journal article" date="2022" name="Biotechnol. Bioprocess Eng.">
        <title>Pan-genome Analysis Reveals Comparative Genomic Features of Central Metabolic Pathways in Methylorubrum extorquens.</title>
        <authorList>
            <person name="Lee G.M."/>
            <person name="Scott-Nevros Z.K."/>
            <person name="Lee S.-M."/>
            <person name="Kim D."/>
        </authorList>
    </citation>
    <scope>NUCLEOTIDE SEQUENCE</scope>
    <source>
        <strain evidence="1">ATCC 55366</strain>
    </source>
</reference>
<dbReference type="Proteomes" id="UP001223720">
    <property type="component" value="Chromosome"/>
</dbReference>
<accession>A0AAX3WHH2</accession>
<organism evidence="1 2">
    <name type="scientific">Methylorubrum extorquens</name>
    <name type="common">Methylobacterium dichloromethanicum</name>
    <name type="synonym">Methylobacterium extorquens</name>
    <dbReference type="NCBI Taxonomy" id="408"/>
    <lineage>
        <taxon>Bacteria</taxon>
        <taxon>Pseudomonadati</taxon>
        <taxon>Pseudomonadota</taxon>
        <taxon>Alphaproteobacteria</taxon>
        <taxon>Hyphomicrobiales</taxon>
        <taxon>Methylobacteriaceae</taxon>
        <taxon>Methylorubrum</taxon>
    </lineage>
</organism>
<sequence length="384" mass="39673">MTIFWPLSRQQVLDLNGRPRLDLRASFFEAGTTTPRPVYANAALTTPLAQPVACDASGRFPRVYLGFGLYRERVFSTSGGDLWNDDGLGLPAPEDEVDPEPEVPTNAYAITGDTMWRMDGLIRSGWVRMNGGTIGNAASGASERGDADTADLFSYLFTTFADDLAPVIGGRGASAAADFAAGKRITVPSMRGLLQGGLDSMGVGSAGRIQTIASLTLTAGSSTATVSSASRIVPGMLIYAAGVNAGTTVVSLSGTTVTMSGAAAAGSTGTVTARFALFDAERPGAVGGDWLRTIINANLPTNLPDGSATFDPAAISFEKYNALTTLAFGDGGSPSSVAEIWQGSTPVTVDPAASSLTVEINNPGGGRPLPQLPPMRVGTFYMKL</sequence>
<evidence type="ECO:0000313" key="2">
    <source>
        <dbReference type="Proteomes" id="UP001223720"/>
    </source>
</evidence>
<evidence type="ECO:0000313" key="1">
    <source>
        <dbReference type="EMBL" id="WHQ69479.1"/>
    </source>
</evidence>
<protein>
    <submittedName>
        <fullName evidence="1">Uncharacterized protein</fullName>
    </submittedName>
</protein>
<dbReference type="EMBL" id="CP073633">
    <property type="protein sequence ID" value="WHQ69479.1"/>
    <property type="molecule type" value="Genomic_DNA"/>
</dbReference>
<name>A0AAX3WHH2_METEX</name>
<dbReference type="AlphaFoldDB" id="A0AAX3WHH2"/>
<dbReference type="RefSeq" id="WP_283535478.1">
    <property type="nucleotide sequence ID" value="NZ_CP073633.1"/>
</dbReference>
<gene>
    <name evidence="1" type="ORF">KEC54_24585</name>
</gene>
<proteinExistence type="predicted"/>